<dbReference type="RefSeq" id="WP_342039119.1">
    <property type="nucleotide sequence ID" value="NZ_BAABBK010000025.1"/>
</dbReference>
<dbReference type="SMART" id="SM00342">
    <property type="entry name" value="HTH_ARAC"/>
    <property type="match status" value="1"/>
</dbReference>
<dbReference type="Gene3D" id="1.10.10.60">
    <property type="entry name" value="Homeodomain-like"/>
    <property type="match status" value="2"/>
</dbReference>
<accession>A0ABP9U5X2</accession>
<dbReference type="InterPro" id="IPR018060">
    <property type="entry name" value="HTH_AraC"/>
</dbReference>
<evidence type="ECO:0000259" key="4">
    <source>
        <dbReference type="PROSITE" id="PS01124"/>
    </source>
</evidence>
<keyword evidence="6" id="KW-1185">Reference proteome</keyword>
<evidence type="ECO:0000256" key="2">
    <source>
        <dbReference type="ARBA" id="ARBA00023125"/>
    </source>
</evidence>
<protein>
    <recommendedName>
        <fullName evidence="4">HTH araC/xylS-type domain-containing protein</fullName>
    </recommendedName>
</protein>
<proteinExistence type="predicted"/>
<keyword evidence="3" id="KW-0804">Transcription</keyword>
<evidence type="ECO:0000313" key="5">
    <source>
        <dbReference type="EMBL" id="GAA5342401.1"/>
    </source>
</evidence>
<sequence length="301" mass="33274">MEFQPLLARNRSLRRAVAPVAYDCVKVIVIRAGSAILSGDLSDAVRAGDVLFLGANTMCGSAPDGLIRTTTVYLDTDYATDMLFWQHVGQVKDRFEAARILASVCARPWTILRLDETAILSVGASLDELVALSESGQFVDNYYRILGLWYSLVSLIAPTITSHAAWAPSTQVAAHARAALPRARRFAPVRAEARTVAEVLVSEMARAWTLKELSGMVHLSPSQLVRMFTTAYGKTPRAYQTMVRCEELARLLRETDLSVEAAERLVGWAHRGSAARMFRSLIGITPSAYRREHRPRQLDAI</sequence>
<feature type="domain" description="HTH araC/xylS-type" evidence="4">
    <location>
        <begin position="194"/>
        <end position="292"/>
    </location>
</feature>
<evidence type="ECO:0000256" key="3">
    <source>
        <dbReference type="ARBA" id="ARBA00023163"/>
    </source>
</evidence>
<dbReference type="Pfam" id="PF12833">
    <property type="entry name" value="HTH_18"/>
    <property type="match status" value="1"/>
</dbReference>
<gene>
    <name evidence="5" type="ORF">KACC15558_34420</name>
</gene>
<evidence type="ECO:0000313" key="6">
    <source>
        <dbReference type="Proteomes" id="UP001498935"/>
    </source>
</evidence>
<keyword evidence="1" id="KW-0805">Transcription regulation</keyword>
<dbReference type="EMBL" id="BAABNP010000024">
    <property type="protein sequence ID" value="GAA5342401.1"/>
    <property type="molecule type" value="Genomic_DNA"/>
</dbReference>
<dbReference type="PANTHER" id="PTHR46796">
    <property type="entry name" value="HTH-TYPE TRANSCRIPTIONAL ACTIVATOR RHAS-RELATED"/>
    <property type="match status" value="1"/>
</dbReference>
<keyword evidence="2" id="KW-0238">DNA-binding</keyword>
<organism evidence="5 6">
    <name type="scientific">Brevibacterium ammoniilyticum</name>
    <dbReference type="NCBI Taxonomy" id="1046555"/>
    <lineage>
        <taxon>Bacteria</taxon>
        <taxon>Bacillati</taxon>
        <taxon>Actinomycetota</taxon>
        <taxon>Actinomycetes</taxon>
        <taxon>Micrococcales</taxon>
        <taxon>Brevibacteriaceae</taxon>
        <taxon>Brevibacterium</taxon>
    </lineage>
</organism>
<dbReference type="Proteomes" id="UP001498935">
    <property type="component" value="Unassembled WGS sequence"/>
</dbReference>
<dbReference type="InterPro" id="IPR009057">
    <property type="entry name" value="Homeodomain-like_sf"/>
</dbReference>
<dbReference type="InterPro" id="IPR050204">
    <property type="entry name" value="AraC_XylS_family_regulators"/>
</dbReference>
<evidence type="ECO:0000256" key="1">
    <source>
        <dbReference type="ARBA" id="ARBA00023015"/>
    </source>
</evidence>
<comment type="caution">
    <text evidence="5">The sequence shown here is derived from an EMBL/GenBank/DDBJ whole genome shotgun (WGS) entry which is preliminary data.</text>
</comment>
<dbReference type="SUPFAM" id="SSF46689">
    <property type="entry name" value="Homeodomain-like"/>
    <property type="match status" value="2"/>
</dbReference>
<name>A0ABP9U5X2_9MICO</name>
<dbReference type="PANTHER" id="PTHR46796:SF13">
    <property type="entry name" value="HTH-TYPE TRANSCRIPTIONAL ACTIVATOR RHAS"/>
    <property type="match status" value="1"/>
</dbReference>
<reference evidence="5 6" key="1">
    <citation type="submission" date="2024-02" db="EMBL/GenBank/DDBJ databases">
        <title>Characterization of antibiotic resistant novel bacterial strains and their environmental applications.</title>
        <authorList>
            <person name="Manzoor S."/>
            <person name="Abbas S."/>
            <person name="Arshad M."/>
            <person name="Li W.J."/>
            <person name="Ahmed I."/>
        </authorList>
    </citation>
    <scope>NUCLEOTIDE SEQUENCE [LARGE SCALE GENOMIC DNA]</scope>
    <source>
        <strain evidence="5 6">KACC 15558</strain>
    </source>
</reference>
<dbReference type="PROSITE" id="PS01124">
    <property type="entry name" value="HTH_ARAC_FAMILY_2"/>
    <property type="match status" value="1"/>
</dbReference>